<dbReference type="AlphaFoldDB" id="A0A9P5EG75"/>
<evidence type="ECO:0000313" key="3">
    <source>
        <dbReference type="Proteomes" id="UP000737391"/>
    </source>
</evidence>
<feature type="transmembrane region" description="Helical" evidence="1">
    <location>
        <begin position="86"/>
        <end position="103"/>
    </location>
</feature>
<protein>
    <submittedName>
        <fullName evidence="2">Uncharacterized protein</fullName>
    </submittedName>
</protein>
<name>A0A9P5EG75_9HYPO</name>
<dbReference type="Proteomes" id="UP000737391">
    <property type="component" value="Unassembled WGS sequence"/>
</dbReference>
<gene>
    <name evidence="2" type="ORF">FAGAP_3651</name>
</gene>
<feature type="transmembrane region" description="Helical" evidence="1">
    <location>
        <begin position="48"/>
        <end position="66"/>
    </location>
</feature>
<reference evidence="2" key="1">
    <citation type="submission" date="2020-01" db="EMBL/GenBank/DDBJ databases">
        <title>Identification and distribution of gene clusters putatively required for synthesis of sphingolipid metabolism inhibitors in phylogenetically diverse species of the filamentous fungus Fusarium.</title>
        <authorList>
            <person name="Kim H.-S."/>
            <person name="Busman M."/>
            <person name="Brown D.W."/>
            <person name="Divon H."/>
            <person name="Uhlig S."/>
            <person name="Proctor R.H."/>
        </authorList>
    </citation>
    <scope>NUCLEOTIDE SEQUENCE</scope>
    <source>
        <strain evidence="2">NRRL 31653</strain>
    </source>
</reference>
<keyword evidence="3" id="KW-1185">Reference proteome</keyword>
<dbReference type="OrthoDB" id="10517793at2759"/>
<comment type="caution">
    <text evidence="2">The sequence shown here is derived from an EMBL/GenBank/DDBJ whole genome shotgun (WGS) entry which is preliminary data.</text>
</comment>
<proteinExistence type="predicted"/>
<keyword evidence="1" id="KW-0812">Transmembrane</keyword>
<accession>A0A9P5EG75</accession>
<dbReference type="EMBL" id="LUFC02000213">
    <property type="protein sequence ID" value="KAF4500152.1"/>
    <property type="molecule type" value="Genomic_DNA"/>
</dbReference>
<evidence type="ECO:0000313" key="2">
    <source>
        <dbReference type="EMBL" id="KAF4500152.1"/>
    </source>
</evidence>
<keyword evidence="1" id="KW-0472">Membrane</keyword>
<sequence length="413" mass="47490">SRRHRQIQMMAPTDLMREPPLDGLIVNCGNVSLANEKQNVDRKRRVEWIVYMFAAAILTFSLYPLFNPPPPSPIPKIPFTPLEYMLSISINIPIMAFHLLYNIDRIPHHEPNSLQPLIPMSRHYITNVEAETAAHLAIKTTLNIFSDRQHFLSDHHPLEERERICNRYSQVIKWYIGDLVRSYETRTNWMWRCTGLATELLLNSYKAALDEFVFQFRPDILKRCDIVDDLAYDHMLRPYCPLVDMDRSAYDSHDALLATFRTNGDKRLVGSAVVSKDMPQVLQLAYYATGLHALVSHDIELSKMPKRNNPYRDYLQDPAGLPAIVASLGQIVAEGSPLDNEVRRTLTAALWLVNESQWIDKVQSSFEALRSEKAWLDAAQDRGFEGAKIQIQKLKKVLETLVWDSDELFKGAM</sequence>
<feature type="non-terminal residue" evidence="2">
    <location>
        <position position="1"/>
    </location>
</feature>
<keyword evidence="1" id="KW-1133">Transmembrane helix</keyword>
<organism evidence="2 3">
    <name type="scientific">Fusarium agapanthi</name>
    <dbReference type="NCBI Taxonomy" id="1803897"/>
    <lineage>
        <taxon>Eukaryota</taxon>
        <taxon>Fungi</taxon>
        <taxon>Dikarya</taxon>
        <taxon>Ascomycota</taxon>
        <taxon>Pezizomycotina</taxon>
        <taxon>Sordariomycetes</taxon>
        <taxon>Hypocreomycetidae</taxon>
        <taxon>Hypocreales</taxon>
        <taxon>Nectriaceae</taxon>
        <taxon>Fusarium</taxon>
        <taxon>Fusarium fujikuroi species complex</taxon>
    </lineage>
</organism>
<evidence type="ECO:0000256" key="1">
    <source>
        <dbReference type="SAM" id="Phobius"/>
    </source>
</evidence>